<sequence>MPDEKEKLSREEEQLLQLSVRQHLRELRSVILISAAALALFSIVSFYFFDPIVNFLYAPFLAIEGLNTEDTLFVNFLFEGFLTKLKVSILSGFTLSIPVMLFMIVRFVLPALRKKEKRVLFLAIFTGTLLVGVGFYYGYYTILPLTIKFFTNRGFLPENVGLMLNYQRNILYIFRFILIIMVSFQFPILLEALMILNVLERKTLFKASRFVIVLVFILAAFITPPDFISQCIIAAPLILLYFLAIFVAKIFRFGEGER</sequence>
<dbReference type="GO" id="GO:0065002">
    <property type="term" value="P:intracellular protein transmembrane transport"/>
    <property type="evidence" value="ECO:0007669"/>
    <property type="project" value="TreeGrafter"/>
</dbReference>
<dbReference type="STRING" id="1963862.B4O97_01435"/>
<evidence type="ECO:0000256" key="2">
    <source>
        <dbReference type="ARBA" id="ARBA00022692"/>
    </source>
</evidence>
<dbReference type="OrthoDB" id="9777044at2"/>
<dbReference type="HAMAP" id="MF_00902">
    <property type="entry name" value="TatC"/>
    <property type="match status" value="1"/>
</dbReference>
<feature type="transmembrane region" description="Helical" evidence="5">
    <location>
        <begin position="203"/>
        <end position="221"/>
    </location>
</feature>
<keyword evidence="3 5" id="KW-1133">Transmembrane helix</keyword>
<comment type="subcellular location">
    <subcellularLocation>
        <location evidence="5">Cell membrane</location>
        <topology evidence="5">Multi-pass membrane protein</topology>
    </subcellularLocation>
    <subcellularLocation>
        <location evidence="1">Membrane</location>
        <topology evidence="1">Multi-pass membrane protein</topology>
    </subcellularLocation>
</comment>
<evidence type="ECO:0000313" key="6">
    <source>
        <dbReference type="EMBL" id="ORC38446.1"/>
    </source>
</evidence>
<dbReference type="PRINTS" id="PR01840">
    <property type="entry name" value="TATCFAMILY"/>
</dbReference>
<dbReference type="GO" id="GO:0009977">
    <property type="term" value="F:proton motive force dependent protein transmembrane transporter activity"/>
    <property type="evidence" value="ECO:0007669"/>
    <property type="project" value="TreeGrafter"/>
</dbReference>
<dbReference type="Proteomes" id="UP000192343">
    <property type="component" value="Unassembled WGS sequence"/>
</dbReference>
<evidence type="ECO:0000256" key="3">
    <source>
        <dbReference type="ARBA" id="ARBA00022989"/>
    </source>
</evidence>
<reference evidence="6 7" key="1">
    <citation type="submission" date="2017-03" db="EMBL/GenBank/DDBJ databases">
        <title>Draft Genome sequence of Marispirochaeta sp. strain JC444.</title>
        <authorList>
            <person name="Shivani Y."/>
            <person name="Subhash Y."/>
            <person name="Sasikala C."/>
            <person name="Ramana C."/>
        </authorList>
    </citation>
    <scope>NUCLEOTIDE SEQUENCE [LARGE SCALE GENOMIC DNA]</scope>
    <source>
        <strain evidence="6 7">JC444</strain>
    </source>
</reference>
<feature type="transmembrane region" description="Helical" evidence="5">
    <location>
        <begin position="227"/>
        <end position="248"/>
    </location>
</feature>
<dbReference type="PANTHER" id="PTHR30371">
    <property type="entry name" value="SEC-INDEPENDENT PROTEIN TRANSLOCASE PROTEIN TATC"/>
    <property type="match status" value="1"/>
</dbReference>
<organism evidence="6 7">
    <name type="scientific">Marispirochaeta aestuarii</name>
    <dbReference type="NCBI Taxonomy" id="1963862"/>
    <lineage>
        <taxon>Bacteria</taxon>
        <taxon>Pseudomonadati</taxon>
        <taxon>Spirochaetota</taxon>
        <taxon>Spirochaetia</taxon>
        <taxon>Spirochaetales</taxon>
        <taxon>Spirochaetaceae</taxon>
        <taxon>Marispirochaeta</taxon>
    </lineage>
</organism>
<dbReference type="NCBIfam" id="TIGR00945">
    <property type="entry name" value="tatC"/>
    <property type="match status" value="1"/>
</dbReference>
<comment type="subunit">
    <text evidence="5">Forms a complex with TatA.</text>
</comment>
<dbReference type="RefSeq" id="WP_083047579.1">
    <property type="nucleotide sequence ID" value="NZ_CAXXQO010000003.1"/>
</dbReference>
<proteinExistence type="inferred from homology"/>
<evidence type="ECO:0000256" key="4">
    <source>
        <dbReference type="ARBA" id="ARBA00023136"/>
    </source>
</evidence>
<dbReference type="Pfam" id="PF00902">
    <property type="entry name" value="TatC"/>
    <property type="match status" value="1"/>
</dbReference>
<keyword evidence="5" id="KW-1003">Cell membrane</keyword>
<keyword evidence="7" id="KW-1185">Reference proteome</keyword>
<dbReference type="InterPro" id="IPR002033">
    <property type="entry name" value="TatC"/>
</dbReference>
<keyword evidence="5" id="KW-0813">Transport</keyword>
<feature type="transmembrane region" description="Helical" evidence="5">
    <location>
        <begin position="119"/>
        <end position="139"/>
    </location>
</feature>
<comment type="caution">
    <text evidence="6">The sequence shown here is derived from an EMBL/GenBank/DDBJ whole genome shotgun (WGS) entry which is preliminary data.</text>
</comment>
<protein>
    <recommendedName>
        <fullName evidence="5">Sec-independent protein translocase protein TatC</fullName>
    </recommendedName>
</protein>
<keyword evidence="4 5" id="KW-0472">Membrane</keyword>
<dbReference type="EMBL" id="MWQY01000001">
    <property type="protein sequence ID" value="ORC38446.1"/>
    <property type="molecule type" value="Genomic_DNA"/>
</dbReference>
<dbReference type="AlphaFoldDB" id="A0A1Y1S448"/>
<evidence type="ECO:0000256" key="1">
    <source>
        <dbReference type="ARBA" id="ARBA00004141"/>
    </source>
</evidence>
<evidence type="ECO:0000313" key="7">
    <source>
        <dbReference type="Proteomes" id="UP000192343"/>
    </source>
</evidence>
<dbReference type="GO" id="GO:0033281">
    <property type="term" value="C:TAT protein transport complex"/>
    <property type="evidence" value="ECO:0007669"/>
    <property type="project" value="UniProtKB-UniRule"/>
</dbReference>
<feature type="transmembrane region" description="Helical" evidence="5">
    <location>
        <begin position="172"/>
        <end position="196"/>
    </location>
</feature>
<dbReference type="GO" id="GO:0043953">
    <property type="term" value="P:protein transport by the Tat complex"/>
    <property type="evidence" value="ECO:0007669"/>
    <property type="project" value="UniProtKB-UniRule"/>
</dbReference>
<accession>A0A1Y1S448</accession>
<name>A0A1Y1S448_9SPIO</name>
<keyword evidence="5" id="KW-0653">Protein transport</keyword>
<comment type="similarity">
    <text evidence="5">Belongs to the TatC family.</text>
</comment>
<keyword evidence="5" id="KW-0811">Translocation</keyword>
<gene>
    <name evidence="5" type="primary">tatC</name>
    <name evidence="6" type="ORF">B4O97_01435</name>
</gene>
<comment type="function">
    <text evidence="5">Part of the twin-arginine translocation (Tat) system that transports large folded proteins containing a characteristic twin-arginine motif in their signal peptide across membranes.</text>
</comment>
<evidence type="ECO:0000256" key="5">
    <source>
        <dbReference type="HAMAP-Rule" id="MF_00902"/>
    </source>
</evidence>
<feature type="transmembrane region" description="Helical" evidence="5">
    <location>
        <begin position="30"/>
        <end position="49"/>
    </location>
</feature>
<feature type="transmembrane region" description="Helical" evidence="5">
    <location>
        <begin position="87"/>
        <end position="107"/>
    </location>
</feature>
<dbReference type="PANTHER" id="PTHR30371:SF0">
    <property type="entry name" value="SEC-INDEPENDENT PROTEIN TRANSLOCASE PROTEIN TATC, CHLOROPLASTIC-RELATED"/>
    <property type="match status" value="1"/>
</dbReference>
<keyword evidence="2 5" id="KW-0812">Transmembrane</keyword>